<evidence type="ECO:0000256" key="1">
    <source>
        <dbReference type="ARBA" id="ARBA00012807"/>
    </source>
</evidence>
<dbReference type="Gene3D" id="3.30.70.2580">
    <property type="match status" value="1"/>
</dbReference>
<dbReference type="InterPro" id="IPR029063">
    <property type="entry name" value="SAM-dependent_MTases_sf"/>
</dbReference>
<keyword evidence="2" id="KW-0963">Cytoplasm</keyword>
<feature type="domain" description="SAM-dependent methyltransferase TRM5/TYW2-type" evidence="10">
    <location>
        <begin position="102"/>
        <end position="341"/>
    </location>
</feature>
<evidence type="ECO:0000256" key="8">
    <source>
        <dbReference type="ARBA" id="ARBA00033392"/>
    </source>
</evidence>
<dbReference type="PANTHER" id="PTHR23245:SF36">
    <property type="entry name" value="TRNA (GUANINE(37)-N1)-METHYLTRANSFERASE"/>
    <property type="match status" value="1"/>
</dbReference>
<dbReference type="OrthoDB" id="8079at2157"/>
<dbReference type="CDD" id="cd02440">
    <property type="entry name" value="AdoMet_MTases"/>
    <property type="match status" value="1"/>
</dbReference>
<evidence type="ECO:0000256" key="5">
    <source>
        <dbReference type="ARBA" id="ARBA00022691"/>
    </source>
</evidence>
<comment type="catalytic activity">
    <reaction evidence="9">
        <text>guanosine(37) in tRNA + S-adenosyl-L-methionine = N(1)-methylguanosine(37) in tRNA + S-adenosyl-L-homocysteine + H(+)</text>
        <dbReference type="Rhea" id="RHEA:36899"/>
        <dbReference type="Rhea" id="RHEA-COMP:10145"/>
        <dbReference type="Rhea" id="RHEA-COMP:10147"/>
        <dbReference type="ChEBI" id="CHEBI:15378"/>
        <dbReference type="ChEBI" id="CHEBI:57856"/>
        <dbReference type="ChEBI" id="CHEBI:59789"/>
        <dbReference type="ChEBI" id="CHEBI:73542"/>
        <dbReference type="ChEBI" id="CHEBI:74269"/>
        <dbReference type="EC" id="2.1.1.228"/>
    </reaction>
</comment>
<dbReference type="Pfam" id="PF25133">
    <property type="entry name" value="TYW2_N_2"/>
    <property type="match status" value="1"/>
</dbReference>
<evidence type="ECO:0000259" key="10">
    <source>
        <dbReference type="PROSITE" id="PS51684"/>
    </source>
</evidence>
<dbReference type="Gene3D" id="3.30.300.110">
    <property type="entry name" value="Met-10+ protein-like domains"/>
    <property type="match status" value="1"/>
</dbReference>
<dbReference type="AlphaFoldDB" id="A0A401HRD5"/>
<keyword evidence="5" id="KW-0949">S-adenosyl-L-methionine</keyword>
<keyword evidence="4 11" id="KW-0808">Transferase</keyword>
<dbReference type="Gene3D" id="3.40.50.150">
    <property type="entry name" value="Vaccinia Virus protein VP39"/>
    <property type="match status" value="1"/>
</dbReference>
<comment type="caution">
    <text evidence="11">The sequence shown here is derived from an EMBL/GenBank/DDBJ whole genome shotgun (WGS) entry which is preliminary data.</text>
</comment>
<dbReference type="InterPro" id="IPR040601">
    <property type="entry name" value="Trm5a/b_N"/>
</dbReference>
<organism evidence="11 12">
    <name type="scientific">Methanofervidicoccus abyssi</name>
    <dbReference type="NCBI Taxonomy" id="2082189"/>
    <lineage>
        <taxon>Archaea</taxon>
        <taxon>Methanobacteriati</taxon>
        <taxon>Methanobacteriota</taxon>
        <taxon>Methanomada group</taxon>
        <taxon>Methanococci</taxon>
        <taxon>Methanococcales</taxon>
        <taxon>Methanofervidicoccus</taxon>
    </lineage>
</organism>
<evidence type="ECO:0000256" key="7">
    <source>
        <dbReference type="ARBA" id="ARBA00029736"/>
    </source>
</evidence>
<dbReference type="Proteomes" id="UP000290527">
    <property type="component" value="Unassembled WGS sequence"/>
</dbReference>
<dbReference type="EC" id="2.1.1.228" evidence="1"/>
<accession>A0A401HRD5</accession>
<dbReference type="SUPFAM" id="SSF53335">
    <property type="entry name" value="S-adenosyl-L-methionine-dependent methyltransferases"/>
    <property type="match status" value="1"/>
</dbReference>
<sequence length="343" mass="40353">MYCCKVYRKEGERVRKYLLDRGLLNREYKIKKKGDFLYIPLIRRLEPILEGELRSLFSNIEFLELEEEFQRRRCGKKKMSFRDYLLKNFKEEIEEGLVSLSYDVIGSIVILQISEKIDIETRKEIGKNALKLIPSVKTVFRKKGGIEGDYRIRKLELLAGVYNTLTLYKENGYRLWVDVEKVYFSPRLSWERKRIREMVSSKDIVVDMFCGVGPFSIACRKAKKVYAIDINPYAIELLKRNIELNKVKDKIVPILDDVRNVEVSGNRVIMNLPKYSYKFVDKALDIVEDGGVIHYYTIGKDFKDAEKVFESKCDYEILGRRVVKSYAPREYVIVLDVKVNKQI</sequence>
<dbReference type="GO" id="GO:0005737">
    <property type="term" value="C:cytoplasm"/>
    <property type="evidence" value="ECO:0007669"/>
    <property type="project" value="TreeGrafter"/>
</dbReference>
<dbReference type="PANTHER" id="PTHR23245">
    <property type="entry name" value="TRNA METHYLTRANSFERASE"/>
    <property type="match status" value="1"/>
</dbReference>
<dbReference type="InterPro" id="IPR030382">
    <property type="entry name" value="MeTrfase_TRM5/TYW2"/>
</dbReference>
<dbReference type="PROSITE" id="PS51684">
    <property type="entry name" value="SAM_MT_TRM5_TYW2"/>
    <property type="match status" value="1"/>
</dbReference>
<dbReference type="Pfam" id="PF02475">
    <property type="entry name" value="TRM5-TYW2_MTfase"/>
    <property type="match status" value="1"/>
</dbReference>
<dbReference type="InterPro" id="IPR056744">
    <property type="entry name" value="TRM5/TYW2-like_N"/>
</dbReference>
<reference evidence="11 12" key="1">
    <citation type="journal article" date="2019" name="Int. J. Syst. Evol. Microbiol.">
        <title>Methanofervidicoccus abyssi gen. nov., sp. nov., a hydrogenotrophic methanogen, isolated from a hydrothermal vent chimney in the Mid-Cayman Spreading Center, the Caribbean Sea.</title>
        <authorList>
            <person name="Sakai S."/>
            <person name="Takaki Y."/>
            <person name="Miyazaki M."/>
            <person name="Ogawara M."/>
            <person name="Yanagawa K."/>
            <person name="Miyazaki J."/>
            <person name="Takai K."/>
        </authorList>
    </citation>
    <scope>NUCLEOTIDE SEQUENCE [LARGE SCALE GENOMIC DNA]</scope>
    <source>
        <strain evidence="11 12">HHB</strain>
    </source>
</reference>
<dbReference type="Pfam" id="PF18093">
    <property type="entry name" value="Trm5_N"/>
    <property type="match status" value="1"/>
</dbReference>
<dbReference type="EMBL" id="BFAX01000004">
    <property type="protein sequence ID" value="GBF36760.1"/>
    <property type="molecule type" value="Genomic_DNA"/>
</dbReference>
<evidence type="ECO:0000256" key="3">
    <source>
        <dbReference type="ARBA" id="ARBA00022603"/>
    </source>
</evidence>
<evidence type="ECO:0000256" key="6">
    <source>
        <dbReference type="ARBA" id="ARBA00022694"/>
    </source>
</evidence>
<evidence type="ECO:0000313" key="12">
    <source>
        <dbReference type="Proteomes" id="UP000290527"/>
    </source>
</evidence>
<dbReference type="GO" id="GO:0052906">
    <property type="term" value="F:tRNA (guanine(37)-N1)-methyltransferase activity"/>
    <property type="evidence" value="ECO:0007669"/>
    <property type="project" value="UniProtKB-EC"/>
</dbReference>
<gene>
    <name evidence="11" type="ORF">MHHB_P0990</name>
</gene>
<protein>
    <recommendedName>
        <fullName evidence="1">tRNA (guanine(37)-N(1))-methyltransferase</fullName>
        <ecNumber evidence="1">2.1.1.228</ecNumber>
    </recommendedName>
    <alternativeName>
        <fullName evidence="7">M1G-methyltransferase</fullName>
    </alternativeName>
    <alternativeName>
        <fullName evidence="8">tRNA [GM37] methyltransferase</fullName>
    </alternativeName>
</protein>
<evidence type="ECO:0000256" key="9">
    <source>
        <dbReference type="ARBA" id="ARBA00047783"/>
    </source>
</evidence>
<keyword evidence="6" id="KW-0819">tRNA processing</keyword>
<keyword evidence="12" id="KW-1185">Reference proteome</keyword>
<dbReference type="InterPro" id="IPR056743">
    <property type="entry name" value="TRM5-TYW2-like_MTfase"/>
</dbReference>
<evidence type="ECO:0000313" key="11">
    <source>
        <dbReference type="EMBL" id="GBF36760.1"/>
    </source>
</evidence>
<evidence type="ECO:0000256" key="2">
    <source>
        <dbReference type="ARBA" id="ARBA00022490"/>
    </source>
</evidence>
<dbReference type="FunFam" id="3.30.300.110:FF:000001">
    <property type="entry name" value="tRNA (guanine(37)-N1)-methyltransferase"/>
    <property type="match status" value="1"/>
</dbReference>
<dbReference type="NCBIfam" id="NF047732">
    <property type="entry name" value="tRNAMtaseTrm5bMeth"/>
    <property type="match status" value="1"/>
</dbReference>
<dbReference type="GO" id="GO:0002939">
    <property type="term" value="P:tRNA N1-guanine methylation"/>
    <property type="evidence" value="ECO:0007669"/>
    <property type="project" value="TreeGrafter"/>
</dbReference>
<keyword evidence="3 11" id="KW-0489">Methyltransferase</keyword>
<proteinExistence type="predicted"/>
<name>A0A401HRD5_9EURY</name>
<dbReference type="RefSeq" id="WP_131007593.1">
    <property type="nucleotide sequence ID" value="NZ_BFAX01000004.1"/>
</dbReference>
<evidence type="ECO:0000256" key="4">
    <source>
        <dbReference type="ARBA" id="ARBA00022679"/>
    </source>
</evidence>